<protein>
    <submittedName>
        <fullName evidence="1">Uncharacterized protein</fullName>
    </submittedName>
</protein>
<dbReference type="AlphaFoldDB" id="A0A1G6ZQ05"/>
<name>A0A1G6ZQ05_9GAMM</name>
<dbReference type="Proteomes" id="UP000199603">
    <property type="component" value="Unassembled WGS sequence"/>
</dbReference>
<evidence type="ECO:0000313" key="2">
    <source>
        <dbReference type="Proteomes" id="UP000199603"/>
    </source>
</evidence>
<proteinExistence type="predicted"/>
<evidence type="ECO:0000313" key="1">
    <source>
        <dbReference type="EMBL" id="SDE04297.1"/>
    </source>
</evidence>
<sequence>MLGDDGSLVALRFVPDNALAVDEAIADVMVVLAHAVNEYGTAMDLDTSVFQGAYETVKKIHAAAAVRTQPNFDSR</sequence>
<accession>A0A1G6ZQ05</accession>
<dbReference type="EMBL" id="FNAG01000015">
    <property type="protein sequence ID" value="SDE04297.1"/>
    <property type="molecule type" value="Genomic_DNA"/>
</dbReference>
<dbReference type="STRING" id="265719.SAMN04488509_1159"/>
<reference evidence="1 2" key="1">
    <citation type="submission" date="2016-10" db="EMBL/GenBank/DDBJ databases">
        <authorList>
            <person name="de Groot N.N."/>
        </authorList>
    </citation>
    <scope>NUCLEOTIDE SEQUENCE [LARGE SCALE GENOMIC DNA]</scope>
    <source>
        <strain evidence="1 2">DSM 16957</strain>
    </source>
</reference>
<dbReference type="RefSeq" id="WP_143006730.1">
    <property type="nucleotide sequence ID" value="NZ_FNAG01000015.1"/>
</dbReference>
<organism evidence="1 2">
    <name type="scientific">Aquimonas voraii</name>
    <dbReference type="NCBI Taxonomy" id="265719"/>
    <lineage>
        <taxon>Bacteria</taxon>
        <taxon>Pseudomonadati</taxon>
        <taxon>Pseudomonadota</taxon>
        <taxon>Gammaproteobacteria</taxon>
        <taxon>Lysobacterales</taxon>
        <taxon>Lysobacteraceae</taxon>
        <taxon>Aquimonas</taxon>
    </lineage>
</organism>
<gene>
    <name evidence="1" type="ORF">SAMN04488509_1159</name>
</gene>
<keyword evidence="2" id="KW-1185">Reference proteome</keyword>